<comment type="caution">
    <text evidence="2">The sequence shown here is derived from an EMBL/GenBank/DDBJ whole genome shotgun (WGS) entry which is preliminary data.</text>
</comment>
<dbReference type="InterPro" id="IPR041581">
    <property type="entry name" value="Glyoxalase_6"/>
</dbReference>
<reference evidence="3" key="1">
    <citation type="journal article" date="2014" name="Genome Announc.">
        <title>Genome Sequence of Arthrobacter siccitolerans 4J27, a Xeroprotectant-Producing Desiccation-Tolerant Microorganism.</title>
        <authorList>
            <person name="Manzanera M."/>
            <person name="Santa-Cruz-Calvo L."/>
            <person name="Vilchez J.I."/>
            <person name="Garcia-Fontana C."/>
            <person name="Silva-Castro G.A."/>
            <person name="Calvo C."/>
            <person name="Gonzalez-Lopez J."/>
        </authorList>
    </citation>
    <scope>NUCLEOTIDE SEQUENCE [LARGE SCALE GENOMIC DNA]</scope>
    <source>
        <strain evidence="3">4J27</strain>
    </source>
</reference>
<dbReference type="InterPro" id="IPR052164">
    <property type="entry name" value="Anthracycline_SecMetBiosynth"/>
</dbReference>
<dbReference type="OrthoDB" id="9793039at2"/>
<keyword evidence="2" id="KW-0560">Oxidoreductase</keyword>
<dbReference type="EMBL" id="CAQI01000051">
    <property type="protein sequence ID" value="CCQ47478.1"/>
    <property type="molecule type" value="Genomic_DNA"/>
</dbReference>
<keyword evidence="2" id="KW-0223">Dioxygenase</keyword>
<feature type="domain" description="VOC" evidence="1">
    <location>
        <begin position="140"/>
        <end position="256"/>
    </location>
</feature>
<dbReference type="PANTHER" id="PTHR33993">
    <property type="entry name" value="GLYOXALASE-RELATED"/>
    <property type="match status" value="1"/>
</dbReference>
<dbReference type="InterPro" id="IPR037523">
    <property type="entry name" value="VOC_core"/>
</dbReference>
<dbReference type="PROSITE" id="PS51819">
    <property type="entry name" value="VOC"/>
    <property type="match status" value="2"/>
</dbReference>
<dbReference type="STRING" id="861266.ARTSIC4J27_3465"/>
<dbReference type="Pfam" id="PF00903">
    <property type="entry name" value="Glyoxalase"/>
    <property type="match status" value="1"/>
</dbReference>
<evidence type="ECO:0000259" key="1">
    <source>
        <dbReference type="PROSITE" id="PS51819"/>
    </source>
</evidence>
<sequence>MPSPDTKPGSPCWIDLITSDAAKAREFYGELFGWQFQSGDQELYGGYITASRNGKTVAGIMQKQEDQAGFPDMWSTYLCTDDAAATAASVAANGGQVHLAPMDVPAQGIMAMFGDPSGASVGAWQRREMRGYEIAGEPGTPAWHELHTKNYQGAVTFYEKVFGWQTSVMSDSPDFRYTTLGSGETAQAGIMDASGYLPGEVPSHWQVYFAVEDTDATVEHALAMGGTLLDGPADSDFGRVAQLADPTGGMFKVISSRYPAAGDH</sequence>
<evidence type="ECO:0000313" key="3">
    <source>
        <dbReference type="Proteomes" id="UP000035722"/>
    </source>
</evidence>
<dbReference type="InterPro" id="IPR004360">
    <property type="entry name" value="Glyas_Fos-R_dOase_dom"/>
</dbReference>
<dbReference type="Pfam" id="PF18029">
    <property type="entry name" value="Glyoxalase_6"/>
    <property type="match status" value="1"/>
</dbReference>
<gene>
    <name evidence="2" type="ORF">ARTSIC4J27_3465</name>
</gene>
<dbReference type="Proteomes" id="UP000035722">
    <property type="component" value="Unassembled WGS sequence"/>
</dbReference>
<dbReference type="Gene3D" id="3.10.180.10">
    <property type="entry name" value="2,3-Dihydroxybiphenyl 1,2-Dioxygenase, domain 1"/>
    <property type="match status" value="2"/>
</dbReference>
<evidence type="ECO:0000313" key="2">
    <source>
        <dbReference type="EMBL" id="CCQ47478.1"/>
    </source>
</evidence>
<dbReference type="CDD" id="cd07247">
    <property type="entry name" value="SgaA_N_like"/>
    <property type="match status" value="2"/>
</dbReference>
<organism evidence="2 3">
    <name type="scientific">Pseudarthrobacter siccitolerans</name>
    <dbReference type="NCBI Taxonomy" id="861266"/>
    <lineage>
        <taxon>Bacteria</taxon>
        <taxon>Bacillati</taxon>
        <taxon>Actinomycetota</taxon>
        <taxon>Actinomycetes</taxon>
        <taxon>Micrococcales</taxon>
        <taxon>Micrococcaceae</taxon>
        <taxon>Pseudarthrobacter</taxon>
    </lineage>
</organism>
<dbReference type="PANTHER" id="PTHR33993:SF10">
    <property type="entry name" value="CONSERVED PROTEIN"/>
    <property type="match status" value="1"/>
</dbReference>
<proteinExistence type="predicted"/>
<dbReference type="RefSeq" id="WP_050056337.1">
    <property type="nucleotide sequence ID" value="NZ_CAQI01000051.1"/>
</dbReference>
<protein>
    <submittedName>
        <fullName evidence="2">Glyoxalase/Bleomycin resistance /Dioxygenase superfamily protein</fullName>
    </submittedName>
</protein>
<feature type="domain" description="VOC" evidence="1">
    <location>
        <begin position="10"/>
        <end position="126"/>
    </location>
</feature>
<dbReference type="SUPFAM" id="SSF54593">
    <property type="entry name" value="Glyoxalase/Bleomycin resistance protein/Dihydroxybiphenyl dioxygenase"/>
    <property type="match status" value="2"/>
</dbReference>
<dbReference type="GO" id="GO:0051213">
    <property type="term" value="F:dioxygenase activity"/>
    <property type="evidence" value="ECO:0007669"/>
    <property type="project" value="UniProtKB-KW"/>
</dbReference>
<accession>A0A024H690</accession>
<dbReference type="AlphaFoldDB" id="A0A024H690"/>
<keyword evidence="3" id="KW-1185">Reference proteome</keyword>
<dbReference type="InterPro" id="IPR029068">
    <property type="entry name" value="Glyas_Bleomycin-R_OHBP_Dase"/>
</dbReference>
<name>A0A024H690_9MICC</name>